<keyword evidence="3" id="KW-0804">Transcription</keyword>
<dbReference type="InterPro" id="IPR018062">
    <property type="entry name" value="HTH_AraC-typ_CS"/>
</dbReference>
<accession>A0A9Q6HP28</accession>
<feature type="domain" description="HTH araC/xylS-type" evidence="4">
    <location>
        <begin position="150"/>
        <end position="248"/>
    </location>
</feature>
<evidence type="ECO:0000256" key="1">
    <source>
        <dbReference type="ARBA" id="ARBA00023015"/>
    </source>
</evidence>
<dbReference type="InterPro" id="IPR018060">
    <property type="entry name" value="HTH_AraC"/>
</dbReference>
<keyword evidence="1" id="KW-0805">Transcription regulation</keyword>
<evidence type="ECO:0000256" key="3">
    <source>
        <dbReference type="ARBA" id="ARBA00023163"/>
    </source>
</evidence>
<dbReference type="PROSITE" id="PS00041">
    <property type="entry name" value="HTH_ARAC_FAMILY_1"/>
    <property type="match status" value="1"/>
</dbReference>
<evidence type="ECO:0000313" key="5">
    <source>
        <dbReference type="EMBL" id="PTI76026.1"/>
    </source>
</evidence>
<dbReference type="PROSITE" id="PS01124">
    <property type="entry name" value="HTH_ARAC_FAMILY_2"/>
    <property type="match status" value="1"/>
</dbReference>
<keyword evidence="2" id="KW-0238">DNA-binding</keyword>
<evidence type="ECO:0000313" key="6">
    <source>
        <dbReference type="Proteomes" id="UP000241960"/>
    </source>
</evidence>
<dbReference type="InterPro" id="IPR009057">
    <property type="entry name" value="Homeodomain-like_sf"/>
</dbReference>
<dbReference type="SMART" id="SM00342">
    <property type="entry name" value="HTH_ARAC"/>
    <property type="match status" value="1"/>
</dbReference>
<protein>
    <submittedName>
        <fullName evidence="5">AraC family transcriptional regulator</fullName>
    </submittedName>
</protein>
<dbReference type="PANTHER" id="PTHR43280:SF26">
    <property type="entry name" value="ARAC-FAMILY TRANSCRIPTIONAL REGULATOR"/>
    <property type="match status" value="1"/>
</dbReference>
<dbReference type="Pfam" id="PF12833">
    <property type="entry name" value="HTH_18"/>
    <property type="match status" value="1"/>
</dbReference>
<dbReference type="Gene3D" id="1.10.10.60">
    <property type="entry name" value="Homeodomain-like"/>
    <property type="match status" value="2"/>
</dbReference>
<dbReference type="AlphaFoldDB" id="A0A9Q6HP28"/>
<name>A0A9Q6HP28_9STAP</name>
<gene>
    <name evidence="5" type="ORF">BU058_05450</name>
</gene>
<evidence type="ECO:0000259" key="4">
    <source>
        <dbReference type="PROSITE" id="PS01124"/>
    </source>
</evidence>
<dbReference type="EMBL" id="PZFQ01000014">
    <property type="protein sequence ID" value="PTI76026.1"/>
    <property type="molecule type" value="Genomic_DNA"/>
</dbReference>
<dbReference type="SUPFAM" id="SSF46689">
    <property type="entry name" value="Homeodomain-like"/>
    <property type="match status" value="1"/>
</dbReference>
<organism evidence="5 6">
    <name type="scientific">Staphylococcus succinus</name>
    <dbReference type="NCBI Taxonomy" id="61015"/>
    <lineage>
        <taxon>Bacteria</taxon>
        <taxon>Bacillati</taxon>
        <taxon>Bacillota</taxon>
        <taxon>Bacilli</taxon>
        <taxon>Bacillales</taxon>
        <taxon>Staphylococcaceae</taxon>
        <taxon>Staphylococcus</taxon>
    </lineage>
</organism>
<reference evidence="5 6" key="1">
    <citation type="journal article" date="2016" name="Front. Microbiol.">
        <title>Comprehensive Phylogenetic Analysis of Bovine Non-aureus Staphylococci Species Based on Whole-Genome Sequencing.</title>
        <authorList>
            <person name="Naushad S."/>
            <person name="Barkema H.W."/>
            <person name="Luby C."/>
            <person name="Condas L.A."/>
            <person name="Nobrega D.B."/>
            <person name="Carson D.A."/>
            <person name="De Buck J."/>
        </authorList>
    </citation>
    <scope>NUCLEOTIDE SEQUENCE [LARGE SCALE GENOMIC DNA]</scope>
    <source>
        <strain evidence="5 6">SNUC 1231</strain>
    </source>
</reference>
<dbReference type="Proteomes" id="UP000241960">
    <property type="component" value="Unassembled WGS sequence"/>
</dbReference>
<proteinExistence type="predicted"/>
<comment type="caution">
    <text evidence="5">The sequence shown here is derived from an EMBL/GenBank/DDBJ whole genome shotgun (WGS) entry which is preliminary data.</text>
</comment>
<dbReference type="PANTHER" id="PTHR43280">
    <property type="entry name" value="ARAC-FAMILY TRANSCRIPTIONAL REGULATOR"/>
    <property type="match status" value="1"/>
</dbReference>
<evidence type="ECO:0000256" key="2">
    <source>
        <dbReference type="ARBA" id="ARBA00023125"/>
    </source>
</evidence>
<dbReference type="RefSeq" id="WP_142397515.1">
    <property type="nucleotide sequence ID" value="NZ_PZFQ01000014.1"/>
</dbReference>
<feature type="non-terminal residue" evidence="5">
    <location>
        <position position="265"/>
    </location>
</feature>
<sequence>MKSTLCIHELLTTNTRRCINQVIVLFSLNHQFNVVINGKYESVNNDVVIINHNDLFQIKHATKLVELVLPIQQFNTVHQPFFNTYYNFKQLTSTEDIKYHILTMIEQLYNQYEVDDQTISKLIDILNSETKIHLDTLYIPSILSENDLLNNITEFIKTHSNYPVTSKEITNVFYISTSYISILFKKYLGINFKHYVASLKIALSLDELMYTQNTIHRISEHVGFNHYSIYTHHFKQYLNITPNMYRKNCNRNNTIPIKLITADIV</sequence>
<dbReference type="GO" id="GO:0043565">
    <property type="term" value="F:sequence-specific DNA binding"/>
    <property type="evidence" value="ECO:0007669"/>
    <property type="project" value="InterPro"/>
</dbReference>
<dbReference type="GO" id="GO:0003700">
    <property type="term" value="F:DNA-binding transcription factor activity"/>
    <property type="evidence" value="ECO:0007669"/>
    <property type="project" value="InterPro"/>
</dbReference>